<keyword evidence="2" id="KW-0479">Metal-binding</keyword>
<dbReference type="Pfam" id="PF00920">
    <property type="entry name" value="ILVD_EDD_N"/>
    <property type="match status" value="1"/>
</dbReference>
<evidence type="ECO:0000256" key="4">
    <source>
        <dbReference type="ARBA" id="ARBA00023014"/>
    </source>
</evidence>
<comment type="similarity">
    <text evidence="1">Belongs to the IlvD/Edd family.</text>
</comment>
<evidence type="ECO:0000313" key="9">
    <source>
        <dbReference type="Proteomes" id="UP000712673"/>
    </source>
</evidence>
<reference evidence="8" key="1">
    <citation type="submission" date="2019-03" db="EMBL/GenBank/DDBJ databases">
        <title>Lake Tanganyika Metagenome-Assembled Genomes (MAGs).</title>
        <authorList>
            <person name="Tran P."/>
        </authorList>
    </citation>
    <scope>NUCLEOTIDE SEQUENCE</scope>
    <source>
        <strain evidence="8">K_DeepCast_65m_m2_066</strain>
    </source>
</reference>
<name>A0A937VX38_UNCTE</name>
<sequence length="341" mass="36172">PMGSAGVPAIDPRKKEVAYQCGQLVMELLRRDLRPRQIITRQSMENAIASVMATGGSTNAVLHLLAVAREAGVPLSIDDFDHMSTRTPLFADLKPGGRFMALDMYKAGGTAVVAKRLLDAGLLHGEALTVTGRTMAAEANDARETPGQEVIRPLAAPLKDTGGLVILHGNLAPDGCVLKVSGYSISVHRGPARVFDREEDAFAAVQHGQIQRDDVIVIRYEGPKGGPGMREMLGVTGAIVGAGLAGQVALITDGRFSGASHGLIIGHIAPEAFEGGPIALVREGDMITLDVPGRRLDVELSEAEWHARRQQWQRPAPRYTHGVMAKYARLVGSASEGACTG</sequence>
<dbReference type="PROSITE" id="PS00887">
    <property type="entry name" value="ILVD_EDD_2"/>
    <property type="match status" value="1"/>
</dbReference>
<dbReference type="GO" id="GO:0051536">
    <property type="term" value="F:iron-sulfur cluster binding"/>
    <property type="evidence" value="ECO:0007669"/>
    <property type="project" value="UniProtKB-KW"/>
</dbReference>
<dbReference type="PANTHER" id="PTHR21000:SF5">
    <property type="entry name" value="DIHYDROXY-ACID DEHYDRATASE, MITOCHONDRIAL"/>
    <property type="match status" value="1"/>
</dbReference>
<keyword evidence="3" id="KW-0408">Iron</keyword>
<feature type="domain" description="Dihydroxy-acid/6-phosphogluconate dehydratase N-terminal" evidence="6">
    <location>
        <begin position="2"/>
        <end position="136"/>
    </location>
</feature>
<protein>
    <submittedName>
        <fullName evidence="8">Dihydroxy-acid dehydratase</fullName>
        <ecNumber evidence="8">4.2.1.9</ecNumber>
    </submittedName>
</protein>
<evidence type="ECO:0000259" key="6">
    <source>
        <dbReference type="Pfam" id="PF00920"/>
    </source>
</evidence>
<evidence type="ECO:0000256" key="2">
    <source>
        <dbReference type="ARBA" id="ARBA00022723"/>
    </source>
</evidence>
<dbReference type="PANTHER" id="PTHR21000">
    <property type="entry name" value="DIHYDROXY-ACID DEHYDRATASE DAD"/>
    <property type="match status" value="1"/>
</dbReference>
<dbReference type="SUPFAM" id="SSF52016">
    <property type="entry name" value="LeuD/IlvD-like"/>
    <property type="match status" value="1"/>
</dbReference>
<proteinExistence type="inferred from homology"/>
<dbReference type="InterPro" id="IPR050165">
    <property type="entry name" value="DHAD_IlvD/Edd"/>
</dbReference>
<evidence type="ECO:0000313" key="8">
    <source>
        <dbReference type="EMBL" id="MBM3222636.1"/>
    </source>
</evidence>
<evidence type="ECO:0000256" key="3">
    <source>
        <dbReference type="ARBA" id="ARBA00023004"/>
    </source>
</evidence>
<dbReference type="Proteomes" id="UP000712673">
    <property type="component" value="Unassembled WGS sequence"/>
</dbReference>
<dbReference type="GO" id="GO:0046872">
    <property type="term" value="F:metal ion binding"/>
    <property type="evidence" value="ECO:0007669"/>
    <property type="project" value="UniProtKB-KW"/>
</dbReference>
<organism evidence="8 9">
    <name type="scientific">Tectimicrobiota bacterium</name>
    <dbReference type="NCBI Taxonomy" id="2528274"/>
    <lineage>
        <taxon>Bacteria</taxon>
        <taxon>Pseudomonadati</taxon>
        <taxon>Nitrospinota/Tectimicrobiota group</taxon>
        <taxon>Candidatus Tectimicrobiota</taxon>
    </lineage>
</organism>
<dbReference type="AlphaFoldDB" id="A0A937VX38"/>
<dbReference type="SUPFAM" id="SSF143975">
    <property type="entry name" value="IlvD/EDD N-terminal domain-like"/>
    <property type="match status" value="1"/>
</dbReference>
<accession>A0A937VX38</accession>
<dbReference type="FunFam" id="3.50.30.80:FF:000001">
    <property type="entry name" value="Dihydroxy-acid dehydratase"/>
    <property type="match status" value="1"/>
</dbReference>
<dbReference type="InterPro" id="IPR000581">
    <property type="entry name" value="ILV_EDD_N"/>
</dbReference>
<dbReference type="InterPro" id="IPR042096">
    <property type="entry name" value="Dihydro-acid_dehy_C"/>
</dbReference>
<dbReference type="GO" id="GO:0004160">
    <property type="term" value="F:dihydroxy-acid dehydratase activity"/>
    <property type="evidence" value="ECO:0007669"/>
    <property type="project" value="UniProtKB-EC"/>
</dbReference>
<dbReference type="InterPro" id="IPR056740">
    <property type="entry name" value="ILV_EDD_C"/>
</dbReference>
<dbReference type="Gene3D" id="3.50.30.80">
    <property type="entry name" value="IlvD/EDD C-terminal domain-like"/>
    <property type="match status" value="1"/>
</dbReference>
<evidence type="ECO:0000259" key="7">
    <source>
        <dbReference type="Pfam" id="PF24877"/>
    </source>
</evidence>
<feature type="non-terminal residue" evidence="8">
    <location>
        <position position="1"/>
    </location>
</feature>
<dbReference type="EMBL" id="VGLS01000038">
    <property type="protein sequence ID" value="MBM3222636.1"/>
    <property type="molecule type" value="Genomic_DNA"/>
</dbReference>
<dbReference type="GO" id="GO:0009082">
    <property type="term" value="P:branched-chain amino acid biosynthetic process"/>
    <property type="evidence" value="ECO:0007669"/>
    <property type="project" value="TreeGrafter"/>
</dbReference>
<keyword evidence="4" id="KW-0411">Iron-sulfur</keyword>
<keyword evidence="5 8" id="KW-0456">Lyase</keyword>
<dbReference type="InterPro" id="IPR020558">
    <property type="entry name" value="DiOHA_6PGluconate_deHydtase_CS"/>
</dbReference>
<feature type="domain" description="Dihydroxy-acid/6-phosphogluconate dehydratase C-terminal" evidence="7">
    <location>
        <begin position="149"/>
        <end position="338"/>
    </location>
</feature>
<evidence type="ECO:0000256" key="5">
    <source>
        <dbReference type="ARBA" id="ARBA00023239"/>
    </source>
</evidence>
<dbReference type="EC" id="4.2.1.9" evidence="8"/>
<evidence type="ECO:0000256" key="1">
    <source>
        <dbReference type="ARBA" id="ARBA00006486"/>
    </source>
</evidence>
<comment type="caution">
    <text evidence="8">The sequence shown here is derived from an EMBL/GenBank/DDBJ whole genome shotgun (WGS) entry which is preliminary data.</text>
</comment>
<dbReference type="InterPro" id="IPR037237">
    <property type="entry name" value="IlvD/EDD_N"/>
</dbReference>
<dbReference type="Pfam" id="PF24877">
    <property type="entry name" value="ILV_EDD_C"/>
    <property type="match status" value="1"/>
</dbReference>
<gene>
    <name evidence="8" type="ORF">FJZ47_02360</name>
</gene>